<feature type="transmembrane region" description="Helical" evidence="1">
    <location>
        <begin position="76"/>
        <end position="93"/>
    </location>
</feature>
<organism evidence="2">
    <name type="scientific">Mimivirus LCMiAC01</name>
    <dbReference type="NCBI Taxonomy" id="2506608"/>
    <lineage>
        <taxon>Viruses</taxon>
        <taxon>Varidnaviria</taxon>
        <taxon>Bamfordvirae</taxon>
        <taxon>Nucleocytoviricota</taxon>
        <taxon>Megaviricetes</taxon>
        <taxon>Imitervirales</taxon>
        <taxon>Mimiviridae</taxon>
        <taxon>Klosneuvirinae</taxon>
    </lineage>
</organism>
<gene>
    <name evidence="2" type="ORF">LCMiAC01_05230</name>
</gene>
<proteinExistence type="predicted"/>
<keyword evidence="1" id="KW-1133">Transmembrane helix</keyword>
<protein>
    <submittedName>
        <fullName evidence="2">Uncharacterized protein</fullName>
    </submittedName>
</protein>
<feature type="transmembrane region" description="Helical" evidence="1">
    <location>
        <begin position="180"/>
        <end position="210"/>
    </location>
</feature>
<accession>A0A481Z103</accession>
<keyword evidence="1" id="KW-0812">Transmembrane</keyword>
<keyword evidence="1" id="KW-0472">Membrane</keyword>
<feature type="transmembrane region" description="Helical" evidence="1">
    <location>
        <begin position="40"/>
        <end position="64"/>
    </location>
</feature>
<feature type="transmembrane region" description="Helical" evidence="1">
    <location>
        <begin position="135"/>
        <end position="160"/>
    </location>
</feature>
<dbReference type="EMBL" id="MK500400">
    <property type="protein sequence ID" value="QBK88841.1"/>
    <property type="molecule type" value="Genomic_DNA"/>
</dbReference>
<evidence type="ECO:0000313" key="2">
    <source>
        <dbReference type="EMBL" id="QBK88841.1"/>
    </source>
</evidence>
<reference evidence="2" key="1">
    <citation type="journal article" date="2019" name="MBio">
        <title>Virus Genomes from Deep Sea Sediments Expand the Ocean Megavirome and Support Independent Origins of Viral Gigantism.</title>
        <authorList>
            <person name="Backstrom D."/>
            <person name="Yutin N."/>
            <person name="Jorgensen S.L."/>
            <person name="Dharamshi J."/>
            <person name="Homa F."/>
            <person name="Zaremba-Niedwiedzka K."/>
            <person name="Spang A."/>
            <person name="Wolf Y.I."/>
            <person name="Koonin E.V."/>
            <person name="Ettema T.J."/>
        </authorList>
    </citation>
    <scope>NUCLEOTIDE SEQUENCE</scope>
</reference>
<evidence type="ECO:0000256" key="1">
    <source>
        <dbReference type="SAM" id="Phobius"/>
    </source>
</evidence>
<name>A0A481Z103_9VIRU</name>
<sequence>MSCHGRDVMEALREDSDNDKMMESDDDCDIYYETCNIGTIVFSLFTLSVNTISLIFSLEIYIIMRNNGDSNLTTNYLLAYIIPQTITIVLYNIHTWTYIILSVHNHCDISNIWKDHILIYSNIWKGGISEIECCLLILSGIVALIAIITYLISCVFAGYITYDFFANNNVVTYTYYGWMLGLVIVFIIVHFVPLAIAAILICILCCLLFAAGNPF</sequence>